<dbReference type="RefSeq" id="WP_193155649.1">
    <property type="nucleotide sequence ID" value="NZ_AQGU01000025.1"/>
</dbReference>
<sequence>MSTYETYSKRQARLNGDQVDVYQYDYLPDKLKNQIIHIWNDVIGNYENWDNGHVYQIYGHFHNILCREMGVFELPHNNLLTKDKPSLAIINFFTKAQRINQNLDVIELIFRGINSFHDRFNKDEVEKP</sequence>
<reference evidence="2 3" key="1">
    <citation type="submission" date="2015-06" db="EMBL/GenBank/DDBJ databases">
        <title>Genome sequence of Pseudoalteromonas aliena.</title>
        <authorList>
            <person name="Xie B.-B."/>
            <person name="Rong J.-C."/>
            <person name="Qin Q.-L."/>
            <person name="Zhang Y.-Z."/>
        </authorList>
    </citation>
    <scope>NUCLEOTIDE SEQUENCE [LARGE SCALE GENOMIC DNA]</scope>
    <source>
        <strain evidence="2 3">SW19</strain>
    </source>
</reference>
<feature type="domain" description="HEPN AbiJ-N-terminal" evidence="1">
    <location>
        <begin position="6"/>
        <end position="124"/>
    </location>
</feature>
<organism evidence="2 3">
    <name type="scientific">Pseudoalteromonas aliena SW19</name>
    <dbReference type="NCBI Taxonomy" id="1314866"/>
    <lineage>
        <taxon>Bacteria</taxon>
        <taxon>Pseudomonadati</taxon>
        <taxon>Pseudomonadota</taxon>
        <taxon>Gammaproteobacteria</taxon>
        <taxon>Alteromonadales</taxon>
        <taxon>Pseudoalteromonadaceae</taxon>
        <taxon>Pseudoalteromonas</taxon>
    </lineage>
</organism>
<protein>
    <recommendedName>
        <fullName evidence="1">HEPN AbiJ-N-terminal domain-containing protein</fullName>
    </recommendedName>
</protein>
<name>A0ABR9E157_9GAMM</name>
<evidence type="ECO:0000259" key="1">
    <source>
        <dbReference type="Pfam" id="PF18863"/>
    </source>
</evidence>
<accession>A0ABR9E157</accession>
<evidence type="ECO:0000313" key="2">
    <source>
        <dbReference type="EMBL" id="MBE0359591.1"/>
    </source>
</evidence>
<evidence type="ECO:0000313" key="3">
    <source>
        <dbReference type="Proteomes" id="UP000648482"/>
    </source>
</evidence>
<proteinExistence type="predicted"/>
<dbReference type="EMBL" id="AQGU01000025">
    <property type="protein sequence ID" value="MBE0359591.1"/>
    <property type="molecule type" value="Genomic_DNA"/>
</dbReference>
<comment type="caution">
    <text evidence="2">The sequence shown here is derived from an EMBL/GenBank/DDBJ whole genome shotgun (WGS) entry which is preliminary data.</text>
</comment>
<keyword evidence="3" id="KW-1185">Reference proteome</keyword>
<dbReference type="InterPro" id="IPR049503">
    <property type="entry name" value="AbiJ_NTD4"/>
</dbReference>
<gene>
    <name evidence="2" type="ORF">PALI_a0869</name>
</gene>
<dbReference type="Proteomes" id="UP000648482">
    <property type="component" value="Unassembled WGS sequence"/>
</dbReference>
<dbReference type="Pfam" id="PF18863">
    <property type="entry name" value="AbiJ_NTD4"/>
    <property type="match status" value="1"/>
</dbReference>